<evidence type="ECO:0000313" key="1">
    <source>
        <dbReference type="EMBL" id="KAA1076942.1"/>
    </source>
</evidence>
<dbReference type="Proteomes" id="UP000324748">
    <property type="component" value="Unassembled WGS sequence"/>
</dbReference>
<protein>
    <submittedName>
        <fullName evidence="2">Uncharacterized protein</fullName>
    </submittedName>
</protein>
<dbReference type="EMBL" id="VSWC01000145">
    <property type="protein sequence ID" value="KAA1076942.1"/>
    <property type="molecule type" value="Genomic_DNA"/>
</dbReference>
<keyword evidence="3" id="KW-1185">Reference proteome</keyword>
<comment type="caution">
    <text evidence="2">The sequence shown here is derived from an EMBL/GenBank/DDBJ whole genome shotgun (WGS) entry which is preliminary data.</text>
</comment>
<dbReference type="EMBL" id="VDEP01000446">
    <property type="protein sequence ID" value="KAA1078918.1"/>
    <property type="molecule type" value="Genomic_DNA"/>
</dbReference>
<sequence>MPPAKRRRGHHTLEERSKRLHPADEHTDFLIFSKRVAPHLAEKYLEILEELVEHFSLTPDHIRSDIIMQLFTGQTRWSWKKFLQLLKLQEDENDPIQEKLIQLGFLRRYPDYYENNSITRPTRISVLEVSLEDGLALLKPTASKRHRGHLTLEERSKRLHPADEHKDFLIFSKRVAPHLAEKYLEILAELVEHFSLTPDDIRSDIIMQLVTGQTRWSWKKFLQLLKLQEDENDPIQEKLIQLGFL</sequence>
<reference evidence="3 4" key="1">
    <citation type="submission" date="2019-05" db="EMBL/GenBank/DDBJ databases">
        <title>Emergence of the Ug99 lineage of the wheat stem rust pathogen through somatic hybridization.</title>
        <authorList>
            <person name="Li F."/>
            <person name="Upadhyaya N.M."/>
            <person name="Sperschneider J."/>
            <person name="Matny O."/>
            <person name="Nguyen-Phuc H."/>
            <person name="Mago R."/>
            <person name="Raley C."/>
            <person name="Miller M.E."/>
            <person name="Silverstein K.A.T."/>
            <person name="Henningsen E."/>
            <person name="Hirsch C.D."/>
            <person name="Visser B."/>
            <person name="Pretorius Z.A."/>
            <person name="Steffenson B.J."/>
            <person name="Schwessinger B."/>
            <person name="Dodds P.N."/>
            <person name="Figueroa M."/>
        </authorList>
    </citation>
    <scope>NUCLEOTIDE SEQUENCE [LARGE SCALE GENOMIC DNA]</scope>
    <source>
        <strain evidence="1">21-0</strain>
        <strain evidence="2 4">Ug99</strain>
    </source>
</reference>
<gene>
    <name evidence="1" type="ORF">PGT21_024758</name>
    <name evidence="2" type="ORF">PGTUg99_021049</name>
</gene>
<accession>A0A5B0MS07</accession>
<evidence type="ECO:0000313" key="2">
    <source>
        <dbReference type="EMBL" id="KAA1078918.1"/>
    </source>
</evidence>
<dbReference type="Proteomes" id="UP000325313">
    <property type="component" value="Unassembled WGS sequence"/>
</dbReference>
<organism evidence="2 4">
    <name type="scientific">Puccinia graminis f. sp. tritici</name>
    <dbReference type="NCBI Taxonomy" id="56615"/>
    <lineage>
        <taxon>Eukaryota</taxon>
        <taxon>Fungi</taxon>
        <taxon>Dikarya</taxon>
        <taxon>Basidiomycota</taxon>
        <taxon>Pucciniomycotina</taxon>
        <taxon>Pucciniomycetes</taxon>
        <taxon>Pucciniales</taxon>
        <taxon>Pucciniaceae</taxon>
        <taxon>Puccinia</taxon>
    </lineage>
</organism>
<evidence type="ECO:0000313" key="3">
    <source>
        <dbReference type="Proteomes" id="UP000324748"/>
    </source>
</evidence>
<evidence type="ECO:0000313" key="4">
    <source>
        <dbReference type="Proteomes" id="UP000325313"/>
    </source>
</evidence>
<name>A0A5B0MS07_PUCGR</name>
<dbReference type="OrthoDB" id="2518263at2759"/>
<proteinExistence type="predicted"/>
<dbReference type="AlphaFoldDB" id="A0A5B0MS07"/>